<evidence type="ECO:0000313" key="2">
    <source>
        <dbReference type="Proteomes" id="UP000199256"/>
    </source>
</evidence>
<dbReference type="Pfam" id="PF13469">
    <property type="entry name" value="Sulfotransfer_3"/>
    <property type="match status" value="1"/>
</dbReference>
<dbReference type="GO" id="GO:0006044">
    <property type="term" value="P:N-acetylglucosamine metabolic process"/>
    <property type="evidence" value="ECO:0007669"/>
    <property type="project" value="TreeGrafter"/>
</dbReference>
<accession>A0A1H7I9W4</accession>
<dbReference type="STRING" id="1396821.SAMN05444515_10377"/>
<keyword evidence="2" id="KW-1185">Reference proteome</keyword>
<dbReference type="InterPro" id="IPR027417">
    <property type="entry name" value="P-loop_NTPase"/>
</dbReference>
<dbReference type="Proteomes" id="UP000199256">
    <property type="component" value="Unassembled WGS sequence"/>
</dbReference>
<gene>
    <name evidence="1" type="ORF">SAMN05444515_10377</name>
</gene>
<dbReference type="AlphaFoldDB" id="A0A1H7I9W4"/>
<protein>
    <submittedName>
        <fullName evidence="1">Sulfotransferase family protein</fullName>
    </submittedName>
</protein>
<dbReference type="RefSeq" id="WP_090251346.1">
    <property type="nucleotide sequence ID" value="NZ_FOAA01000003.1"/>
</dbReference>
<proteinExistence type="predicted"/>
<reference evidence="2" key="1">
    <citation type="submission" date="2016-10" db="EMBL/GenBank/DDBJ databases">
        <authorList>
            <person name="Varghese N."/>
            <person name="Submissions S."/>
        </authorList>
    </citation>
    <scope>NUCLEOTIDE SEQUENCE [LARGE SCALE GENOMIC DNA]</scope>
    <source>
        <strain evidence="2">DSM 241</strain>
    </source>
</reference>
<dbReference type="SUPFAM" id="SSF52540">
    <property type="entry name" value="P-loop containing nucleoside triphosphate hydrolases"/>
    <property type="match status" value="1"/>
</dbReference>
<dbReference type="Gene3D" id="3.40.50.300">
    <property type="entry name" value="P-loop containing nucleotide triphosphate hydrolases"/>
    <property type="match status" value="1"/>
</dbReference>
<organism evidence="1 2">
    <name type="scientific">Ectothiorhodospira marina</name>
    <dbReference type="NCBI Taxonomy" id="1396821"/>
    <lineage>
        <taxon>Bacteria</taxon>
        <taxon>Pseudomonadati</taxon>
        <taxon>Pseudomonadota</taxon>
        <taxon>Gammaproteobacteria</taxon>
        <taxon>Chromatiales</taxon>
        <taxon>Ectothiorhodospiraceae</taxon>
        <taxon>Ectothiorhodospira</taxon>
    </lineage>
</organism>
<dbReference type="PANTHER" id="PTHR10704">
    <property type="entry name" value="CARBOHYDRATE SULFOTRANSFERASE"/>
    <property type="match status" value="1"/>
</dbReference>
<keyword evidence="1" id="KW-0808">Transferase</keyword>
<dbReference type="EMBL" id="FOAA01000003">
    <property type="protein sequence ID" value="SEK59228.1"/>
    <property type="molecule type" value="Genomic_DNA"/>
</dbReference>
<dbReference type="InterPro" id="IPR051135">
    <property type="entry name" value="Gal/GlcNAc/GalNAc_ST"/>
</dbReference>
<dbReference type="PANTHER" id="PTHR10704:SF44">
    <property type="entry name" value="LD35051P-RELATED"/>
    <property type="match status" value="1"/>
</dbReference>
<dbReference type="GO" id="GO:0001517">
    <property type="term" value="F:N-acetylglucosamine 6-O-sulfotransferase activity"/>
    <property type="evidence" value="ECO:0007669"/>
    <property type="project" value="TreeGrafter"/>
</dbReference>
<sequence>MSALPPVLIVGSGRSGTTFLGKLLDSHPEVRYRHEPDWAYVNSTLPFLPPKDIPEAFIEQAADYIRALMEIRAPKVSGKTPFFPKAYRSAPLEVLFRLNAMAARLVDRAGLGSKRNLILDMAPRRLLAQATTVIKSVNSVARAPIFAAAFPDIRIIHIVRHPAGVVASRLRGAEQGVMSPTVYIDDIFDAGYTDSWTFGRDEVKRWPIEKQMTFEWMAINEAVFTSLNGNPNYLLVTHESLSRSTMTETKKLVTHAGLQWNEQTENFISSLSADSAQSGYFDIQRSPETQVDTWRQELTPQQVAWVTEIATCSRIGRHLIPTSPMSSPPPAC</sequence>
<dbReference type="GO" id="GO:0006790">
    <property type="term" value="P:sulfur compound metabolic process"/>
    <property type="evidence" value="ECO:0007669"/>
    <property type="project" value="TreeGrafter"/>
</dbReference>
<name>A0A1H7I9W4_9GAMM</name>
<dbReference type="OrthoDB" id="1431437at2"/>
<evidence type="ECO:0000313" key="1">
    <source>
        <dbReference type="EMBL" id="SEK59228.1"/>
    </source>
</evidence>